<gene>
    <name evidence="4" type="ORF">QE399_001098</name>
</gene>
<evidence type="ECO:0000256" key="3">
    <source>
        <dbReference type="SAM" id="MobiDB-lite"/>
    </source>
</evidence>
<dbReference type="RefSeq" id="WP_309826893.1">
    <property type="nucleotide sequence ID" value="NZ_JAVIZX010000001.1"/>
</dbReference>
<dbReference type="PANTHER" id="PTHR30203">
    <property type="entry name" value="OUTER MEMBRANE CATION EFFLUX PROTEIN"/>
    <property type="match status" value="1"/>
</dbReference>
<keyword evidence="2" id="KW-1134">Transmembrane beta strand</keyword>
<feature type="chain" id="PRO_5044964975" evidence="2">
    <location>
        <begin position="36"/>
        <end position="496"/>
    </location>
</feature>
<dbReference type="PANTHER" id="PTHR30203:SF29">
    <property type="entry name" value="PROTEIN CYAE"/>
    <property type="match status" value="1"/>
</dbReference>
<organism evidence="4 5">
    <name type="scientific">Paracidovorax wautersii</name>
    <dbReference type="NCBI Taxonomy" id="1177982"/>
    <lineage>
        <taxon>Bacteria</taxon>
        <taxon>Pseudomonadati</taxon>
        <taxon>Pseudomonadota</taxon>
        <taxon>Betaproteobacteria</taxon>
        <taxon>Burkholderiales</taxon>
        <taxon>Comamonadaceae</taxon>
        <taxon>Paracidovorax</taxon>
    </lineage>
</organism>
<comment type="similarity">
    <text evidence="1 2">Belongs to the outer membrane factor (OMF) (TC 1.B.17) family.</text>
</comment>
<dbReference type="Pfam" id="PF02321">
    <property type="entry name" value="OEP"/>
    <property type="match status" value="2"/>
</dbReference>
<comment type="subcellular location">
    <subcellularLocation>
        <location evidence="2">Cell membrane</location>
        <topology evidence="2">Lipid-anchor</topology>
    </subcellularLocation>
</comment>
<evidence type="ECO:0000313" key="4">
    <source>
        <dbReference type="EMBL" id="MDR6213409.1"/>
    </source>
</evidence>
<name>A0ABU1I849_9BURK</name>
<dbReference type="Gene3D" id="1.20.1600.10">
    <property type="entry name" value="Outer membrane efflux proteins (OEP)"/>
    <property type="match status" value="1"/>
</dbReference>
<evidence type="ECO:0000313" key="5">
    <source>
        <dbReference type="Proteomes" id="UP001267710"/>
    </source>
</evidence>
<keyword evidence="2" id="KW-0732">Signal</keyword>
<keyword evidence="5" id="KW-1185">Reference proteome</keyword>
<dbReference type="NCBIfam" id="TIGR01845">
    <property type="entry name" value="outer_NodT"/>
    <property type="match status" value="1"/>
</dbReference>
<dbReference type="InterPro" id="IPR003423">
    <property type="entry name" value="OMP_efflux"/>
</dbReference>
<dbReference type="EMBL" id="JAVIZX010000001">
    <property type="protein sequence ID" value="MDR6213409.1"/>
    <property type="molecule type" value="Genomic_DNA"/>
</dbReference>
<dbReference type="InterPro" id="IPR010131">
    <property type="entry name" value="MdtP/NodT-like"/>
</dbReference>
<keyword evidence="2" id="KW-0449">Lipoprotein</keyword>
<keyword evidence="2" id="KW-0812">Transmembrane</keyword>
<evidence type="ECO:0000256" key="2">
    <source>
        <dbReference type="RuleBase" id="RU362097"/>
    </source>
</evidence>
<accession>A0ABU1I849</accession>
<keyword evidence="2" id="KW-0564">Palmitate</keyword>
<comment type="caution">
    <text evidence="4">The sequence shown here is derived from an EMBL/GenBank/DDBJ whole genome shotgun (WGS) entry which is preliminary data.</text>
</comment>
<protein>
    <submittedName>
        <fullName evidence="4">Multidrug efflux system outer membrane protein</fullName>
    </submittedName>
</protein>
<dbReference type="Proteomes" id="UP001267710">
    <property type="component" value="Unassembled WGS sequence"/>
</dbReference>
<proteinExistence type="inferred from homology"/>
<evidence type="ECO:0000256" key="1">
    <source>
        <dbReference type="ARBA" id="ARBA00007613"/>
    </source>
</evidence>
<sequence length="496" mass="52004">MNAAPSLSPSAARRRPAPRALVAALALPLLLSACAVQRPPAHVAAAAPAGWQAPLPHHGSVGDLARWWERQQDPLLVELIEAGQAVSPSVAQSATRLAQARQARVNARAALLPTLDGQGNLSRGFNENAGGIATTGQIGLQSSWEIDLFGGNAAASDAARERLAGAQAQWHEARVSVAAEVAQQYSSWRHCAQQLAVAESDARSRGETARLSGESERAGFTAPATAALADASFSEGKVRAAQQRMQCEVDLKTLVALTGLDEPALRARLAAAGPLQPAPDALFTIDSLPAQVLAQRPDVYAAEREVAAASADVGTAQAQRYPRLTLGGSIGRGQVRTRGTSVTSNVWSIGPLALSVPLFDGGQRAAQVDTARAQYDEAAQVYRATVRQAVSEVEQALVRLASTAERSGDAQRAAAGYRQSFEATQARWRAGLASLVELEDARRAQLASETALVTLQQERMAAWIALYRAAGGGWDAQQPPPPPPQALATGTDAAPR</sequence>
<dbReference type="SUPFAM" id="SSF56954">
    <property type="entry name" value="Outer membrane efflux proteins (OEP)"/>
    <property type="match status" value="1"/>
</dbReference>
<dbReference type="Gene3D" id="2.20.200.10">
    <property type="entry name" value="Outer membrane efflux proteins (OEP)"/>
    <property type="match status" value="1"/>
</dbReference>
<feature type="region of interest" description="Disordered" evidence="3">
    <location>
        <begin position="474"/>
        <end position="496"/>
    </location>
</feature>
<reference evidence="4 5" key="1">
    <citation type="submission" date="2023-08" db="EMBL/GenBank/DDBJ databases">
        <title>Functional and genomic diversity of the sorghum phyllosphere microbiome.</title>
        <authorList>
            <person name="Shade A."/>
        </authorList>
    </citation>
    <scope>NUCLEOTIDE SEQUENCE [LARGE SCALE GENOMIC DNA]</scope>
    <source>
        <strain evidence="4 5">SORGH_AS_0335</strain>
    </source>
</reference>
<keyword evidence="2" id="KW-0472">Membrane</keyword>
<feature type="signal peptide" evidence="2">
    <location>
        <begin position="1"/>
        <end position="35"/>
    </location>
</feature>